<dbReference type="Pfam" id="PF13416">
    <property type="entry name" value="SBP_bac_8"/>
    <property type="match status" value="1"/>
</dbReference>
<dbReference type="Proteomes" id="UP000683246">
    <property type="component" value="Chromosome"/>
</dbReference>
<dbReference type="KEGG" id="vpy:HZI73_23950"/>
<evidence type="ECO:0000313" key="5">
    <source>
        <dbReference type="EMBL" id="QUI25160.1"/>
    </source>
</evidence>
<gene>
    <name evidence="5" type="ORF">HZI73_23950</name>
</gene>
<dbReference type="GO" id="GO:0055052">
    <property type="term" value="C:ATP-binding cassette (ABC) transporter complex, substrate-binding subunit-containing"/>
    <property type="evidence" value="ECO:0007669"/>
    <property type="project" value="TreeGrafter"/>
</dbReference>
<proteinExistence type="inferred from homology"/>
<organism evidence="5 6">
    <name type="scientific">Vallitalea pronyensis</name>
    <dbReference type="NCBI Taxonomy" id="1348613"/>
    <lineage>
        <taxon>Bacteria</taxon>
        <taxon>Bacillati</taxon>
        <taxon>Bacillota</taxon>
        <taxon>Clostridia</taxon>
        <taxon>Lachnospirales</taxon>
        <taxon>Vallitaleaceae</taxon>
        <taxon>Vallitalea</taxon>
    </lineage>
</organism>
<dbReference type="PANTHER" id="PTHR30061:SF50">
    <property type="entry name" value="MALTOSE_MALTODEXTRIN-BINDING PERIPLASMIC PROTEIN"/>
    <property type="match status" value="1"/>
</dbReference>
<name>A0A8J8MNP0_9FIRM</name>
<reference evidence="5" key="1">
    <citation type="submission" date="2020-07" db="EMBL/GenBank/DDBJ databases">
        <title>Vallitalea pronyensis genome.</title>
        <authorList>
            <person name="Postec A."/>
        </authorList>
    </citation>
    <scope>NUCLEOTIDE SEQUENCE</scope>
    <source>
        <strain evidence="5">FatNI3</strain>
    </source>
</reference>
<evidence type="ECO:0000256" key="3">
    <source>
        <dbReference type="ARBA" id="ARBA00022729"/>
    </source>
</evidence>
<evidence type="ECO:0000256" key="4">
    <source>
        <dbReference type="SAM" id="SignalP"/>
    </source>
</evidence>
<comment type="similarity">
    <text evidence="1">Belongs to the bacterial solute-binding protein 1 family.</text>
</comment>
<dbReference type="SUPFAM" id="SSF53850">
    <property type="entry name" value="Periplasmic binding protein-like II"/>
    <property type="match status" value="1"/>
</dbReference>
<dbReference type="GO" id="GO:1901982">
    <property type="term" value="F:maltose binding"/>
    <property type="evidence" value="ECO:0007669"/>
    <property type="project" value="TreeGrafter"/>
</dbReference>
<dbReference type="AlphaFoldDB" id="A0A8J8MNP0"/>
<sequence>MIKKISVLLLVVAVLSTTMIGCQSKKDKDVTITVFQSKVEITEQLEKLAKEYTDMTDGVKVEVWGTSGDDYATQLQTKLGAGQGPTILSPGVGTTAESISGYLYDLSNEDFVKHIAPGMEVKSKDGKLIGVPYGVEGYGFVYNKSLVDASQMTDFASFESTVKALKESGVQPVSLSSESYFLIAHILNVPFALQDDPEGFIASLNDGSKKMSEDPVFEEWATFMEVIRAEGTNPLEVQYDVQTGDFATAKTAMIHQGNWAYVMFTDYNVDFEMGILPMPVKGNDKISVGIPNSWGVNAGASDEEIEAGLAFLNWLFTSEEGISYIIDAFGFIPAMTNMKTDSLDPLGKDVAHYTAEGKTLPWMFSLWPDGVINNDFFPATQKFFSDKDMTGSELLNMLDAAWEKAAQ</sequence>
<evidence type="ECO:0000256" key="2">
    <source>
        <dbReference type="ARBA" id="ARBA00022448"/>
    </source>
</evidence>
<dbReference type="EMBL" id="CP058649">
    <property type="protein sequence ID" value="QUI25160.1"/>
    <property type="molecule type" value="Genomic_DNA"/>
</dbReference>
<dbReference type="PANTHER" id="PTHR30061">
    <property type="entry name" value="MALTOSE-BINDING PERIPLASMIC PROTEIN"/>
    <property type="match status" value="1"/>
</dbReference>
<feature type="chain" id="PRO_5038416559" evidence="4">
    <location>
        <begin position="21"/>
        <end position="407"/>
    </location>
</feature>
<dbReference type="RefSeq" id="WP_212695860.1">
    <property type="nucleotide sequence ID" value="NZ_CP058649.1"/>
</dbReference>
<dbReference type="PROSITE" id="PS51257">
    <property type="entry name" value="PROKAR_LIPOPROTEIN"/>
    <property type="match status" value="1"/>
</dbReference>
<feature type="signal peptide" evidence="4">
    <location>
        <begin position="1"/>
        <end position="20"/>
    </location>
</feature>
<dbReference type="InterPro" id="IPR006059">
    <property type="entry name" value="SBP"/>
</dbReference>
<keyword evidence="6" id="KW-1185">Reference proteome</keyword>
<dbReference type="GO" id="GO:0042956">
    <property type="term" value="P:maltodextrin transmembrane transport"/>
    <property type="evidence" value="ECO:0007669"/>
    <property type="project" value="TreeGrafter"/>
</dbReference>
<keyword evidence="2" id="KW-0813">Transport</keyword>
<evidence type="ECO:0000256" key="1">
    <source>
        <dbReference type="ARBA" id="ARBA00008520"/>
    </source>
</evidence>
<dbReference type="GO" id="GO:0015768">
    <property type="term" value="P:maltose transport"/>
    <property type="evidence" value="ECO:0007669"/>
    <property type="project" value="TreeGrafter"/>
</dbReference>
<evidence type="ECO:0000313" key="6">
    <source>
        <dbReference type="Proteomes" id="UP000683246"/>
    </source>
</evidence>
<dbReference type="Gene3D" id="3.40.190.10">
    <property type="entry name" value="Periplasmic binding protein-like II"/>
    <property type="match status" value="2"/>
</dbReference>
<accession>A0A8J8MNP0</accession>
<keyword evidence="3 4" id="KW-0732">Signal</keyword>
<protein>
    <submittedName>
        <fullName evidence="5">Carbohydrate ABC transporter substrate-binding protein</fullName>
    </submittedName>
</protein>